<keyword evidence="1" id="KW-0732">Signal</keyword>
<dbReference type="Proteomes" id="UP001574169">
    <property type="component" value="Unassembled WGS sequence"/>
</dbReference>
<dbReference type="RefSeq" id="WP_373406633.1">
    <property type="nucleotide sequence ID" value="NZ_JBCFQL010000009.1"/>
</dbReference>
<proteinExistence type="predicted"/>
<name>A0ABV4TCF5_9FLAO</name>
<evidence type="ECO:0000313" key="2">
    <source>
        <dbReference type="EMBL" id="MFA9191654.1"/>
    </source>
</evidence>
<gene>
    <name evidence="2" type="ORF">AAGV28_09770</name>
</gene>
<accession>A0ABV4TCF5</accession>
<feature type="signal peptide" evidence="1">
    <location>
        <begin position="1"/>
        <end position="20"/>
    </location>
</feature>
<dbReference type="EMBL" id="JBCFQL010000009">
    <property type="protein sequence ID" value="MFA9191654.1"/>
    <property type="molecule type" value="Genomic_DNA"/>
</dbReference>
<reference evidence="2 3" key="1">
    <citation type="submission" date="2024-04" db="EMBL/GenBank/DDBJ databases">
        <title>New Clade of Flavobacterium.</title>
        <authorList>
            <person name="Matos L."/>
            <person name="Proenca D.N."/>
            <person name="Fransisco R.M."/>
            <person name="Chung A.P."/>
            <person name="Maccario L."/>
            <person name="Sorensen S.J."/>
            <person name="Morais P.V."/>
        </authorList>
    </citation>
    <scope>NUCLEOTIDE SEQUENCE [LARGE SCALE GENOMIC DNA]</scope>
    <source>
        <strain evidence="2 3">FZUC8N2.13</strain>
    </source>
</reference>
<evidence type="ECO:0000313" key="3">
    <source>
        <dbReference type="Proteomes" id="UP001574169"/>
    </source>
</evidence>
<evidence type="ECO:0008006" key="4">
    <source>
        <dbReference type="Google" id="ProtNLM"/>
    </source>
</evidence>
<comment type="caution">
    <text evidence="2">The sequence shown here is derived from an EMBL/GenBank/DDBJ whole genome shotgun (WGS) entry which is preliminary data.</text>
</comment>
<sequence length="164" mass="19498">MRKLVLFFIINFCFLIPSNAQNESVRDFYYYLNSVLKNKNLKSADLLITNYSCLVSRIDSEIKLIKKDNKIEIDFYSIDLKNNSILKKLDTTFTVATNKIIENLNNEINVFDERTVFIEGSYKFDIVTPNSKKEFLLTKIDGLNYLLRYNMTFEEYYKDWQKKS</sequence>
<evidence type="ECO:0000256" key="1">
    <source>
        <dbReference type="SAM" id="SignalP"/>
    </source>
</evidence>
<feature type="chain" id="PRO_5047262598" description="DUF4252 domain-containing protein" evidence="1">
    <location>
        <begin position="21"/>
        <end position="164"/>
    </location>
</feature>
<organism evidence="2 3">
    <name type="scientific">Flavobacterium zubiriense</name>
    <dbReference type="NCBI Taxonomy" id="3138075"/>
    <lineage>
        <taxon>Bacteria</taxon>
        <taxon>Pseudomonadati</taxon>
        <taxon>Bacteroidota</taxon>
        <taxon>Flavobacteriia</taxon>
        <taxon>Flavobacteriales</taxon>
        <taxon>Flavobacteriaceae</taxon>
        <taxon>Flavobacterium</taxon>
    </lineage>
</organism>
<keyword evidence="3" id="KW-1185">Reference proteome</keyword>
<protein>
    <recommendedName>
        <fullName evidence="4">DUF4252 domain-containing protein</fullName>
    </recommendedName>
</protein>